<protein>
    <submittedName>
        <fullName evidence="2">Uncharacterized protein</fullName>
    </submittedName>
</protein>
<feature type="transmembrane region" description="Helical" evidence="1">
    <location>
        <begin position="84"/>
        <end position="103"/>
    </location>
</feature>
<keyword evidence="1" id="KW-0812">Transmembrane</keyword>
<feature type="transmembrane region" description="Helical" evidence="1">
    <location>
        <begin position="110"/>
        <end position="131"/>
    </location>
</feature>
<organism evidence="2 3">
    <name type="scientific">Aphidius gifuensis</name>
    <name type="common">Parasitoid wasp</name>
    <dbReference type="NCBI Taxonomy" id="684658"/>
    <lineage>
        <taxon>Eukaryota</taxon>
        <taxon>Metazoa</taxon>
        <taxon>Ecdysozoa</taxon>
        <taxon>Arthropoda</taxon>
        <taxon>Hexapoda</taxon>
        <taxon>Insecta</taxon>
        <taxon>Pterygota</taxon>
        <taxon>Neoptera</taxon>
        <taxon>Endopterygota</taxon>
        <taxon>Hymenoptera</taxon>
        <taxon>Apocrita</taxon>
        <taxon>Ichneumonoidea</taxon>
        <taxon>Braconidae</taxon>
        <taxon>Aphidiinae</taxon>
        <taxon>Aphidius</taxon>
    </lineage>
</organism>
<evidence type="ECO:0000313" key="3">
    <source>
        <dbReference type="Proteomes" id="UP000639338"/>
    </source>
</evidence>
<accession>A0A834Y1E4</accession>
<dbReference type="Pfam" id="PF14808">
    <property type="entry name" value="TMEM164"/>
    <property type="match status" value="1"/>
</dbReference>
<dbReference type="Proteomes" id="UP000639338">
    <property type="component" value="Unassembled WGS sequence"/>
</dbReference>
<feature type="transmembrane region" description="Helical" evidence="1">
    <location>
        <begin position="159"/>
        <end position="181"/>
    </location>
</feature>
<feature type="transmembrane region" description="Helical" evidence="1">
    <location>
        <begin position="17"/>
        <end position="36"/>
    </location>
</feature>
<keyword evidence="1" id="KW-1133">Transmembrane helix</keyword>
<dbReference type="PANTHER" id="PTHR20948">
    <property type="entry name" value="TRANSMEMBRANE PROTEIN 164"/>
    <property type="match status" value="1"/>
</dbReference>
<feature type="transmembrane region" description="Helical" evidence="1">
    <location>
        <begin position="43"/>
        <end position="64"/>
    </location>
</feature>
<comment type="caution">
    <text evidence="2">The sequence shown here is derived from an EMBL/GenBank/DDBJ whole genome shotgun (WGS) entry which is preliminary data.</text>
</comment>
<dbReference type="OrthoDB" id="17328at2759"/>
<dbReference type="EMBL" id="JACMRX010000002">
    <property type="protein sequence ID" value="KAF7994816.1"/>
    <property type="molecule type" value="Genomic_DNA"/>
</dbReference>
<dbReference type="AlphaFoldDB" id="A0A834Y1E4"/>
<evidence type="ECO:0000256" key="1">
    <source>
        <dbReference type="SAM" id="Phobius"/>
    </source>
</evidence>
<name>A0A834Y1E4_APHGI</name>
<dbReference type="PANTHER" id="PTHR20948:SF2">
    <property type="entry name" value="TRANSMEMBRANE PROTEIN 164"/>
    <property type="match status" value="1"/>
</dbReference>
<sequence>MAVFFGYEIGYKFSTDTIVHILSLCHIATAIQLYILVAKPSRLVTALFRIQLNYLSGPVLTFLFPQSDSRIIFAHKSVYYLQHGMMFVIVIYLIRVGGVYNVGPLHDFSWNILAIAIAVAYHYWLLLPIAFPMKINLNYMLCPAVVDPFGHETHRIAAIVYQGVFGALLGKIICIICDFIFTQYSNTKVKSSLDAPLVSSKKKYEF</sequence>
<gene>
    <name evidence="2" type="ORF">HCN44_004288</name>
</gene>
<proteinExistence type="predicted"/>
<keyword evidence="1" id="KW-0472">Membrane</keyword>
<dbReference type="InterPro" id="IPR026508">
    <property type="entry name" value="TMEM164"/>
</dbReference>
<keyword evidence="3" id="KW-1185">Reference proteome</keyword>
<evidence type="ECO:0000313" key="2">
    <source>
        <dbReference type="EMBL" id="KAF7994816.1"/>
    </source>
</evidence>
<reference evidence="2 3" key="1">
    <citation type="submission" date="2020-08" db="EMBL/GenBank/DDBJ databases">
        <title>Aphidius gifuensis genome sequencing and assembly.</title>
        <authorList>
            <person name="Du Z."/>
        </authorList>
    </citation>
    <scope>NUCLEOTIDE SEQUENCE [LARGE SCALE GENOMIC DNA]</scope>
    <source>
        <strain evidence="2">YNYX2018</strain>
        <tissue evidence="2">Adults</tissue>
    </source>
</reference>